<evidence type="ECO:0000313" key="2">
    <source>
        <dbReference type="Proteomes" id="UP000016660"/>
    </source>
</evidence>
<gene>
    <name evidence="1" type="ORF">HMPREF0653_02033</name>
</gene>
<reference evidence="1 2" key="1">
    <citation type="submission" date="2013-06" db="EMBL/GenBank/DDBJ databases">
        <authorList>
            <person name="Weinstock G."/>
            <person name="Sodergren E."/>
            <person name="Lobos E.A."/>
            <person name="Fulton L."/>
            <person name="Fulton R."/>
            <person name="Courtney L."/>
            <person name="Fronick C."/>
            <person name="O'Laughlin M."/>
            <person name="Godfrey J."/>
            <person name="Wilson R.M."/>
            <person name="Miner T."/>
            <person name="Farmer C."/>
            <person name="Delehaunty K."/>
            <person name="Cordes M."/>
            <person name="Minx P."/>
            <person name="Tomlinson C."/>
            <person name="Chen J."/>
            <person name="Wollam A."/>
            <person name="Pepin K.H."/>
            <person name="Bhonagiri V."/>
            <person name="Zhang X."/>
            <person name="Warren W."/>
            <person name="Mitreva M."/>
            <person name="Mardis E.R."/>
            <person name="Wilson R.K."/>
        </authorList>
    </citation>
    <scope>NUCLEOTIDE SEQUENCE [LARGE SCALE GENOMIC DNA]</scope>
    <source>
        <strain evidence="1 2">ATCC 29426</strain>
    </source>
</reference>
<sequence length="82" mass="10047">MLNINEYVCFRNFNLLWGIKFIEHKLYVFKTTAKVMFLFRLTKIFLAFYEGNDEKFPTMPTFAYTYLYLLHKKHLFCMLRVA</sequence>
<name>A0ABP2Y8J6_9BACT</name>
<accession>A0ABP2Y8J6</accession>
<protein>
    <submittedName>
        <fullName evidence="1">Uncharacterized protein</fullName>
    </submittedName>
</protein>
<organism evidence="1 2">
    <name type="scientific">Prevotella disiens JCM 6334 = ATCC 29426</name>
    <dbReference type="NCBI Taxonomy" id="1235811"/>
    <lineage>
        <taxon>Bacteria</taxon>
        <taxon>Pseudomonadati</taxon>
        <taxon>Bacteroidota</taxon>
        <taxon>Bacteroidia</taxon>
        <taxon>Bacteroidales</taxon>
        <taxon>Prevotellaceae</taxon>
        <taxon>Prevotella</taxon>
    </lineage>
</organism>
<evidence type="ECO:0000313" key="1">
    <source>
        <dbReference type="EMBL" id="ERJ75087.1"/>
    </source>
</evidence>
<keyword evidence="2" id="KW-1185">Reference proteome</keyword>
<dbReference type="Proteomes" id="UP000016660">
    <property type="component" value="Unassembled WGS sequence"/>
</dbReference>
<comment type="caution">
    <text evidence="1">The sequence shown here is derived from an EMBL/GenBank/DDBJ whole genome shotgun (WGS) entry which is preliminary data.</text>
</comment>
<proteinExistence type="predicted"/>
<dbReference type="EMBL" id="AWUY01000185">
    <property type="protein sequence ID" value="ERJ75087.1"/>
    <property type="molecule type" value="Genomic_DNA"/>
</dbReference>